<keyword evidence="1" id="KW-0812">Transmembrane</keyword>
<evidence type="ECO:0000256" key="1">
    <source>
        <dbReference type="SAM" id="Phobius"/>
    </source>
</evidence>
<evidence type="ECO:0000313" key="3">
    <source>
        <dbReference type="Proteomes" id="UP000197361"/>
    </source>
</evidence>
<gene>
    <name evidence="2" type="ORF">CDQ92_07825</name>
</gene>
<dbReference type="OrthoDB" id="7909078at2"/>
<keyword evidence="1" id="KW-1133">Transmembrane helix</keyword>
<evidence type="ECO:0000313" key="2">
    <source>
        <dbReference type="EMBL" id="OWQ96993.1"/>
    </source>
</evidence>
<dbReference type="AlphaFoldDB" id="A0A246JVH7"/>
<keyword evidence="3" id="KW-1185">Reference proteome</keyword>
<dbReference type="RefSeq" id="WP_088440848.1">
    <property type="nucleotide sequence ID" value="NZ_BMMC01000003.1"/>
</dbReference>
<dbReference type="EMBL" id="NISK01000002">
    <property type="protein sequence ID" value="OWQ96993.1"/>
    <property type="molecule type" value="Genomic_DNA"/>
</dbReference>
<comment type="caution">
    <text evidence="2">The sequence shown here is derived from an EMBL/GenBank/DDBJ whole genome shotgun (WGS) entry which is preliminary data.</text>
</comment>
<dbReference type="Proteomes" id="UP000197361">
    <property type="component" value="Unassembled WGS sequence"/>
</dbReference>
<name>A0A246JVH7_9SPHN</name>
<proteinExistence type="predicted"/>
<protein>
    <submittedName>
        <fullName evidence="2">Uncharacterized protein</fullName>
    </submittedName>
</protein>
<accession>A0A246JVH7</accession>
<feature type="transmembrane region" description="Helical" evidence="1">
    <location>
        <begin position="20"/>
        <end position="41"/>
    </location>
</feature>
<sequence>MQPPDGIFEQQTATGIWDRHASPLSILILAGVLMLALTGLAGGQTSPTITKDLGAASLRIKTPVILRNGEFFESQIEITPNIRLGDAQLAIGSDLWRDITINSMIPAASDEHFEKGAYRFSYGPLAAGETLSVKIDGQINPPLFAGTAGDVALYDGDKLVGRQKLAIRVLP</sequence>
<keyword evidence="1" id="KW-0472">Membrane</keyword>
<reference evidence="2 3" key="1">
    <citation type="journal article" date="2010" name="Int. J. Syst. Evol. Microbiol.">
        <title>Sphingopyxis bauzanensis sp. nov., a psychrophilic bacterium isolated from soil.</title>
        <authorList>
            <person name="Zhang D.C."/>
            <person name="Liu H.C."/>
            <person name="Xin Y.H."/>
            <person name="Zhou Y.G."/>
            <person name="Schinner F."/>
            <person name="Margesin R."/>
        </authorList>
    </citation>
    <scope>NUCLEOTIDE SEQUENCE [LARGE SCALE GENOMIC DNA]</scope>
    <source>
        <strain evidence="2 3">DSM 22271</strain>
    </source>
</reference>
<organism evidence="2 3">
    <name type="scientific">Sphingopyxis bauzanensis</name>
    <dbReference type="NCBI Taxonomy" id="651663"/>
    <lineage>
        <taxon>Bacteria</taxon>
        <taxon>Pseudomonadati</taxon>
        <taxon>Pseudomonadota</taxon>
        <taxon>Alphaproteobacteria</taxon>
        <taxon>Sphingomonadales</taxon>
        <taxon>Sphingomonadaceae</taxon>
        <taxon>Sphingopyxis</taxon>
    </lineage>
</organism>